<dbReference type="PROSITE" id="PS51379">
    <property type="entry name" value="4FE4S_FER_2"/>
    <property type="match status" value="1"/>
</dbReference>
<dbReference type="GO" id="GO:0016491">
    <property type="term" value="F:oxidoreductase activity"/>
    <property type="evidence" value="ECO:0007669"/>
    <property type="project" value="UniProtKB-ARBA"/>
</dbReference>
<gene>
    <name evidence="2" type="ORF">K9W45_12150</name>
</gene>
<feature type="domain" description="4Fe-4S ferredoxin-type" evidence="1">
    <location>
        <begin position="239"/>
        <end position="268"/>
    </location>
</feature>
<sequence length="319" mass="36481">MKIIGKIQGFFLDRAMNPLFKKENNVCRYETSVSYNEDSIERFFIPKESAKYRPEGLRGLVRLSPIVISNVINLHKAIDTLKKNPSNPKKRITKAELKDVENYAKQIGIDLIGYAKVEPQNIFKEKCVLYKNAIVLGMEMNKEKMDTSPSFKAIKEVMHTYNKLGILTNKLTKYLRKLGFSAHAGHPLGGISLYPPLAQAAGLAWIGYSGLMISPEFGPRFRISAIYTNIENLPFAKENKHSWIEDYCKKCRKCIRSCPGKAILDEPIIHSSGRITHIIQEKCMPHFTNEYGCSICLKVCPFNNKDYYEIKKNFESKKK</sequence>
<name>A0A9Y1FKG1_9ARCH</name>
<organism evidence="2">
    <name type="scientific">Candidatus Heimdallarchaeum aukensis</name>
    <dbReference type="NCBI Taxonomy" id="2876573"/>
    <lineage>
        <taxon>Archaea</taxon>
        <taxon>Promethearchaeati</taxon>
        <taxon>Candidatus Heimdallarchaeota</taxon>
        <taxon>Candidatus Heimdallarchaeia (ex Rinke et al. 2021) (nom. nud.)</taxon>
        <taxon>Candidatus Heimdallarchaeales</taxon>
        <taxon>Candidatus Heimdallarchaeaceae</taxon>
        <taxon>Candidatus Heimdallarchaeum</taxon>
    </lineage>
</organism>
<dbReference type="PROSITE" id="PS00198">
    <property type="entry name" value="4FE4S_FER_1"/>
    <property type="match status" value="1"/>
</dbReference>
<evidence type="ECO:0000313" key="2">
    <source>
        <dbReference type="EMBL" id="UJG40572.1"/>
    </source>
</evidence>
<reference evidence="2" key="1">
    <citation type="journal article" date="2022" name="Nat. Microbiol.">
        <title>Unique mobile elements and scalable gene flow at the prokaryote-eukaryote boundary revealed by circularized Asgard archaea genomes.</title>
        <authorList>
            <person name="Wu F."/>
            <person name="Speth D.R."/>
            <person name="Philosof A."/>
            <person name="Cremiere A."/>
            <person name="Narayanan A."/>
            <person name="Barco R.A."/>
            <person name="Connon S.A."/>
            <person name="Amend J.P."/>
            <person name="Antoshechkin I.A."/>
            <person name="Orphan V.J."/>
        </authorList>
    </citation>
    <scope>NUCLEOTIDE SEQUENCE</scope>
    <source>
        <strain evidence="2">PM71</strain>
    </source>
</reference>
<evidence type="ECO:0000259" key="1">
    <source>
        <dbReference type="PROSITE" id="PS51379"/>
    </source>
</evidence>
<dbReference type="PANTHER" id="PTHR42827:SF1">
    <property type="entry name" value="IRON-SULFUR CLUSTER-BINDING PROTEIN"/>
    <property type="match status" value="1"/>
</dbReference>
<proteinExistence type="predicted"/>
<dbReference type="EMBL" id="CP084166">
    <property type="protein sequence ID" value="UJG40572.1"/>
    <property type="molecule type" value="Genomic_DNA"/>
</dbReference>
<dbReference type="SUPFAM" id="SSF54862">
    <property type="entry name" value="4Fe-4S ferredoxins"/>
    <property type="match status" value="1"/>
</dbReference>
<dbReference type="PANTHER" id="PTHR42827">
    <property type="entry name" value="IRON-SULFUR CLUSTER-BINDING PROTEIN-RELATED"/>
    <property type="match status" value="1"/>
</dbReference>
<protein>
    <recommendedName>
        <fullName evidence="1">4Fe-4S ferredoxin-type domain-containing protein</fullName>
    </recommendedName>
</protein>
<dbReference type="Proteomes" id="UP001201020">
    <property type="component" value="Chromosome"/>
</dbReference>
<dbReference type="InterPro" id="IPR017900">
    <property type="entry name" value="4Fe4S_Fe_S_CS"/>
</dbReference>
<dbReference type="InterPro" id="IPR017896">
    <property type="entry name" value="4Fe4S_Fe-S-bd"/>
</dbReference>
<dbReference type="AlphaFoldDB" id="A0A9Y1FKG1"/>
<accession>A0A9Y1FKG1</accession>
<dbReference type="Gene3D" id="3.30.70.20">
    <property type="match status" value="1"/>
</dbReference>
<dbReference type="Pfam" id="PF13484">
    <property type="entry name" value="Fer4_16"/>
    <property type="match status" value="1"/>
</dbReference>